<dbReference type="Gene3D" id="1.10.10.60">
    <property type="entry name" value="Homeodomain-like"/>
    <property type="match status" value="1"/>
</dbReference>
<proteinExistence type="predicted"/>
<comment type="caution">
    <text evidence="2">The sequence shown here is derived from an EMBL/GenBank/DDBJ whole genome shotgun (WGS) entry which is preliminary data.</text>
</comment>
<protein>
    <submittedName>
        <fullName evidence="2">SANT/Myb_domain</fullName>
    </submittedName>
</protein>
<organism evidence="2 3">
    <name type="scientific">Hexamita inflata</name>
    <dbReference type="NCBI Taxonomy" id="28002"/>
    <lineage>
        <taxon>Eukaryota</taxon>
        <taxon>Metamonada</taxon>
        <taxon>Diplomonadida</taxon>
        <taxon>Hexamitidae</taxon>
        <taxon>Hexamitinae</taxon>
        <taxon>Hexamita</taxon>
    </lineage>
</organism>
<dbReference type="InterPro" id="IPR009057">
    <property type="entry name" value="Homeodomain-like_sf"/>
</dbReference>
<evidence type="ECO:0000313" key="3">
    <source>
        <dbReference type="Proteomes" id="UP001642409"/>
    </source>
</evidence>
<dbReference type="InterPro" id="IPR001005">
    <property type="entry name" value="SANT/Myb"/>
</dbReference>
<feature type="region of interest" description="Disordered" evidence="1">
    <location>
        <begin position="90"/>
        <end position="120"/>
    </location>
</feature>
<dbReference type="CDD" id="cd00167">
    <property type="entry name" value="SANT"/>
    <property type="match status" value="1"/>
</dbReference>
<evidence type="ECO:0000256" key="1">
    <source>
        <dbReference type="SAM" id="MobiDB-lite"/>
    </source>
</evidence>
<dbReference type="EMBL" id="CAXDID020000295">
    <property type="protein sequence ID" value="CAL6072505.1"/>
    <property type="molecule type" value="Genomic_DNA"/>
</dbReference>
<dbReference type="SUPFAM" id="SSF46689">
    <property type="entry name" value="Homeodomain-like"/>
    <property type="match status" value="1"/>
</dbReference>
<name>A0ABP1L2C7_9EUKA</name>
<gene>
    <name evidence="2" type="ORF">HINF_LOCUS55658</name>
</gene>
<keyword evidence="3" id="KW-1185">Reference proteome</keyword>
<accession>A0ABP1L2C7</accession>
<dbReference type="Proteomes" id="UP001642409">
    <property type="component" value="Unassembled WGS sequence"/>
</dbReference>
<reference evidence="2 3" key="1">
    <citation type="submission" date="2024-07" db="EMBL/GenBank/DDBJ databases">
        <authorList>
            <person name="Akdeniz Z."/>
        </authorList>
    </citation>
    <scope>NUCLEOTIDE SEQUENCE [LARGE SCALE GENOMIC DNA]</scope>
</reference>
<evidence type="ECO:0000313" key="2">
    <source>
        <dbReference type="EMBL" id="CAL6072505.1"/>
    </source>
</evidence>
<sequence>MESMTSSKKSYNRWNRKDQALFVELYKEHEIAFDKYLPSFPGRTESQIKSFYYNKVHQNKVAQKMREHASQVCEPVLNAGAVYSLKVGRMSSQPTAKQSPDSHQNSFAQTSSNDSFQEEAPTNQLYSSVKSCNSSRAAETEFQKSQQQFSDLVYCNYNVYDFDWSSF</sequence>